<dbReference type="RefSeq" id="WP_080886783.1">
    <property type="nucleotide sequence ID" value="NZ_LT828648.1"/>
</dbReference>
<evidence type="ECO:0000313" key="2">
    <source>
        <dbReference type="Proteomes" id="UP000192042"/>
    </source>
</evidence>
<organism evidence="1 2">
    <name type="scientific">Nitrospira japonica</name>
    <dbReference type="NCBI Taxonomy" id="1325564"/>
    <lineage>
        <taxon>Bacteria</taxon>
        <taxon>Pseudomonadati</taxon>
        <taxon>Nitrospirota</taxon>
        <taxon>Nitrospiria</taxon>
        <taxon>Nitrospirales</taxon>
        <taxon>Nitrospiraceae</taxon>
        <taxon>Nitrospira</taxon>
    </lineage>
</organism>
<dbReference type="NCBIfam" id="NF046097">
    <property type="entry name" value="CV_2116_dom"/>
    <property type="match status" value="1"/>
</dbReference>
<dbReference type="Proteomes" id="UP000192042">
    <property type="component" value="Chromosome I"/>
</dbReference>
<protein>
    <submittedName>
        <fullName evidence="1">Uncharacterized protein</fullName>
    </submittedName>
</protein>
<evidence type="ECO:0000313" key="1">
    <source>
        <dbReference type="EMBL" id="SLM48395.1"/>
    </source>
</evidence>
<accession>A0A1W1I5Z1</accession>
<name>A0A1W1I5Z1_9BACT</name>
<gene>
    <name evidence="1" type="ORF">NSJP_2223</name>
</gene>
<sequence>MDSTSVYYKDFRIESCPSQHAGTEQWKARIFISWAPHDAKTTRSFSSQDAYQTSEEATLQGLALGELIIDGKIPGLSKD</sequence>
<keyword evidence="2" id="KW-1185">Reference proteome</keyword>
<reference evidence="1 2" key="1">
    <citation type="submission" date="2017-03" db="EMBL/GenBank/DDBJ databases">
        <authorList>
            <person name="Afonso C.L."/>
            <person name="Miller P.J."/>
            <person name="Scott M.A."/>
            <person name="Spackman E."/>
            <person name="Goraichik I."/>
            <person name="Dimitrov K.M."/>
            <person name="Suarez D.L."/>
            <person name="Swayne D.E."/>
        </authorList>
    </citation>
    <scope>NUCLEOTIDE SEQUENCE [LARGE SCALE GENOMIC DNA]</scope>
    <source>
        <strain evidence="1">Genome sequencing of Nitrospira japonica strain NJ11</strain>
    </source>
</reference>
<dbReference type="AlphaFoldDB" id="A0A1W1I5Z1"/>
<proteinExistence type="predicted"/>
<dbReference type="STRING" id="1325564.NSJP_2223"/>
<dbReference type="EMBL" id="LT828648">
    <property type="protein sequence ID" value="SLM48395.1"/>
    <property type="molecule type" value="Genomic_DNA"/>
</dbReference>
<dbReference type="KEGG" id="nja:NSJP_2223"/>